<dbReference type="Pfam" id="PF18016">
    <property type="entry name" value="SAM_3"/>
    <property type="match status" value="1"/>
</dbReference>
<evidence type="ECO:0000259" key="1">
    <source>
        <dbReference type="PROSITE" id="PS50105"/>
    </source>
</evidence>
<gene>
    <name evidence="3" type="primary">LOC136088800</name>
</gene>
<dbReference type="Proteomes" id="UP001652625">
    <property type="component" value="Chromosome 12"/>
</dbReference>
<dbReference type="InterPro" id="IPR013761">
    <property type="entry name" value="SAM/pointed_sf"/>
</dbReference>
<dbReference type="PROSITE" id="PS50105">
    <property type="entry name" value="SAM_DOMAIN"/>
    <property type="match status" value="1"/>
</dbReference>
<keyword evidence="3" id="KW-0418">Kinase</keyword>
<evidence type="ECO:0000313" key="2">
    <source>
        <dbReference type="Proteomes" id="UP001652625"/>
    </source>
</evidence>
<dbReference type="GeneID" id="136088800"/>
<dbReference type="Gene3D" id="1.10.150.50">
    <property type="entry name" value="Transcription Factor, Ets-1"/>
    <property type="match status" value="1"/>
</dbReference>
<name>A0ABM4D5T1_HYDVU</name>
<dbReference type="SUPFAM" id="SSF47769">
    <property type="entry name" value="SAM/Pointed domain"/>
    <property type="match status" value="1"/>
</dbReference>
<evidence type="ECO:0000313" key="3">
    <source>
        <dbReference type="RefSeq" id="XP_065669652.1"/>
    </source>
</evidence>
<dbReference type="SMART" id="SM00454">
    <property type="entry name" value="SAM"/>
    <property type="match status" value="1"/>
</dbReference>
<keyword evidence="3" id="KW-0808">Transferase</keyword>
<organism evidence="2 3">
    <name type="scientific">Hydra vulgaris</name>
    <name type="common">Hydra</name>
    <name type="synonym">Hydra attenuata</name>
    <dbReference type="NCBI Taxonomy" id="6087"/>
    <lineage>
        <taxon>Eukaryota</taxon>
        <taxon>Metazoa</taxon>
        <taxon>Cnidaria</taxon>
        <taxon>Hydrozoa</taxon>
        <taxon>Hydroidolina</taxon>
        <taxon>Anthoathecata</taxon>
        <taxon>Aplanulata</taxon>
        <taxon>Hydridae</taxon>
        <taxon>Hydra</taxon>
    </lineage>
</organism>
<proteinExistence type="predicted"/>
<keyword evidence="2" id="KW-1185">Reference proteome</keyword>
<dbReference type="InterPro" id="IPR041418">
    <property type="entry name" value="SAM_3"/>
</dbReference>
<dbReference type="GO" id="GO:0016301">
    <property type="term" value="F:kinase activity"/>
    <property type="evidence" value="ECO:0007669"/>
    <property type="project" value="UniProtKB-KW"/>
</dbReference>
<protein>
    <submittedName>
        <fullName evidence="3">Probable serine/threonine-protein kinase samkB</fullName>
    </submittedName>
</protein>
<feature type="domain" description="SAM" evidence="1">
    <location>
        <begin position="8"/>
        <end position="51"/>
    </location>
</feature>
<dbReference type="RefSeq" id="XP_065669652.1">
    <property type="nucleotide sequence ID" value="XM_065813580.1"/>
</dbReference>
<reference evidence="3" key="1">
    <citation type="submission" date="2025-08" db="UniProtKB">
        <authorList>
            <consortium name="RefSeq"/>
        </authorList>
    </citation>
    <scope>IDENTIFICATION</scope>
</reference>
<accession>A0ABM4D5T1</accession>
<dbReference type="InterPro" id="IPR001660">
    <property type="entry name" value="SAM"/>
</dbReference>
<sequence length="127" mass="14217">MSANIENWSPTEVAKWLIDNGFNEQTAAEFERHELTGDYLCDLTEQMLTELLPLIKDRIRFIRLLKTTKQSVSAALDNSESTYTVAVVSVNNEKGEKTNSDSFSEIEEAECPDARISFCISVATFSG</sequence>